<keyword evidence="10" id="KW-0175">Coiled coil</keyword>
<dbReference type="GO" id="GO:0044206">
    <property type="term" value="P:UMP salvage"/>
    <property type="evidence" value="ECO:0007669"/>
    <property type="project" value="UniProtKB-UniPathway"/>
</dbReference>
<dbReference type="STRING" id="41047.A0A397H474"/>
<feature type="domain" description="NUC153" evidence="15">
    <location>
        <begin position="1116"/>
        <end position="1144"/>
    </location>
</feature>
<dbReference type="Pfam" id="PF14681">
    <property type="entry name" value="UPRTase"/>
    <property type="match status" value="1"/>
</dbReference>
<dbReference type="Proteomes" id="UP000215305">
    <property type="component" value="Unassembled WGS sequence"/>
</dbReference>
<feature type="region of interest" description="Disordered" evidence="13">
    <location>
        <begin position="1127"/>
        <end position="1204"/>
    </location>
</feature>
<dbReference type="InterPro" id="IPR056750">
    <property type="entry name" value="RRM_ESF1"/>
</dbReference>
<gene>
    <name evidence="18" type="ORF">CDV56_103823</name>
</gene>
<evidence type="ECO:0000256" key="11">
    <source>
        <dbReference type="ARBA" id="ARBA00023242"/>
    </source>
</evidence>
<feature type="compositionally biased region" description="Basic and acidic residues" evidence="13">
    <location>
        <begin position="589"/>
        <end position="603"/>
    </location>
</feature>
<feature type="compositionally biased region" description="Acidic residues" evidence="13">
    <location>
        <begin position="721"/>
        <end position="736"/>
    </location>
</feature>
<keyword evidence="6 12" id="KW-0808">Transferase</keyword>
<comment type="caution">
    <text evidence="18">The sequence shown here is derived from an EMBL/GenBank/DDBJ whole genome shotgun (WGS) entry which is preliminary data.</text>
</comment>
<dbReference type="UniPathway" id="UPA00579">
    <property type="reaction ID" value="UER00640"/>
</dbReference>
<comment type="similarity">
    <text evidence="5">Belongs to the ESF1 family.</text>
</comment>
<dbReference type="AlphaFoldDB" id="A0A397H474"/>
<evidence type="ECO:0000313" key="18">
    <source>
        <dbReference type="EMBL" id="RHZ56504.1"/>
    </source>
</evidence>
<comment type="similarity">
    <text evidence="4 12">Belongs to the uridine kinase family.</text>
</comment>
<comment type="pathway">
    <text evidence="2 12">Pyrimidine metabolism; UMP biosynthesis via salvage pathway; UMP from uridine: step 1/1.</text>
</comment>
<evidence type="ECO:0000259" key="15">
    <source>
        <dbReference type="Pfam" id="PF08159"/>
    </source>
</evidence>
<feature type="compositionally biased region" description="Acidic residues" evidence="13">
    <location>
        <begin position="612"/>
        <end position="638"/>
    </location>
</feature>
<dbReference type="InterPro" id="IPR006083">
    <property type="entry name" value="PRK/URK"/>
</dbReference>
<evidence type="ECO:0000256" key="12">
    <source>
        <dbReference type="RuleBase" id="RU003825"/>
    </source>
</evidence>
<feature type="compositionally biased region" description="Basic and acidic residues" evidence="13">
    <location>
        <begin position="698"/>
        <end position="709"/>
    </location>
</feature>
<dbReference type="InterPro" id="IPR000764">
    <property type="entry name" value="Uridine_kinase-like"/>
</dbReference>
<dbReference type="SUPFAM" id="SSF52540">
    <property type="entry name" value="P-loop containing nucleoside triphosphate hydrolases"/>
    <property type="match status" value="1"/>
</dbReference>
<dbReference type="NCBIfam" id="NF004018">
    <property type="entry name" value="PRK05480.1"/>
    <property type="match status" value="1"/>
</dbReference>
<keyword evidence="19" id="KW-1185">Reference proteome</keyword>
<evidence type="ECO:0000256" key="10">
    <source>
        <dbReference type="ARBA" id="ARBA00023054"/>
    </source>
</evidence>
<dbReference type="GO" id="GO:0005524">
    <property type="term" value="F:ATP binding"/>
    <property type="evidence" value="ECO:0007669"/>
    <property type="project" value="UniProtKB-KW"/>
</dbReference>
<dbReference type="PANTHER" id="PTHR12202:SF0">
    <property type="entry name" value="ESF1 HOMOLOG"/>
    <property type="match status" value="1"/>
</dbReference>
<dbReference type="OrthoDB" id="431825at2759"/>
<keyword evidence="7 12" id="KW-0547">Nucleotide-binding</keyword>
<evidence type="ECO:0000256" key="4">
    <source>
        <dbReference type="ARBA" id="ARBA00005408"/>
    </source>
</evidence>
<dbReference type="InterPro" id="IPR000836">
    <property type="entry name" value="PRTase_dom"/>
</dbReference>
<dbReference type="Pfam" id="PF00485">
    <property type="entry name" value="PRK"/>
    <property type="match status" value="1"/>
</dbReference>
<dbReference type="PRINTS" id="PR00988">
    <property type="entry name" value="URIDINKINASE"/>
</dbReference>
<evidence type="ECO:0000256" key="7">
    <source>
        <dbReference type="ARBA" id="ARBA00022741"/>
    </source>
</evidence>
<dbReference type="CDD" id="cd06223">
    <property type="entry name" value="PRTases_typeI"/>
    <property type="match status" value="1"/>
</dbReference>
<dbReference type="InterPro" id="IPR039754">
    <property type="entry name" value="Esf1"/>
</dbReference>
<dbReference type="CDD" id="cd02023">
    <property type="entry name" value="UMPK"/>
    <property type="match status" value="1"/>
</dbReference>
<dbReference type="UniPathway" id="UPA00574">
    <property type="reaction ID" value="UER00637"/>
</dbReference>
<evidence type="ECO:0000256" key="1">
    <source>
        <dbReference type="ARBA" id="ARBA00004604"/>
    </source>
</evidence>
<dbReference type="GeneID" id="38125797"/>
<comment type="pathway">
    <text evidence="3 12">Pyrimidine metabolism; CTP biosynthesis via salvage pathway; CTP from cytidine: step 1/3.</text>
</comment>
<dbReference type="EMBL" id="NKHU02000088">
    <property type="protein sequence ID" value="RHZ56504.1"/>
    <property type="molecule type" value="Genomic_DNA"/>
</dbReference>
<evidence type="ECO:0000256" key="3">
    <source>
        <dbReference type="ARBA" id="ARBA00004784"/>
    </source>
</evidence>
<keyword evidence="11" id="KW-0539">Nucleus</keyword>
<feature type="domain" description="ESF1 RRM" evidence="17">
    <location>
        <begin position="653"/>
        <end position="819"/>
    </location>
</feature>
<dbReference type="Gene3D" id="3.40.50.2020">
    <property type="match status" value="1"/>
</dbReference>
<dbReference type="FunFam" id="3.40.50.300:FF:000339">
    <property type="entry name" value="Uridine kinase"/>
    <property type="match status" value="1"/>
</dbReference>
<dbReference type="SUPFAM" id="SSF53271">
    <property type="entry name" value="PRTase-like"/>
    <property type="match status" value="1"/>
</dbReference>
<evidence type="ECO:0000313" key="19">
    <source>
        <dbReference type="Proteomes" id="UP000215305"/>
    </source>
</evidence>
<feature type="compositionally biased region" description="Basic and acidic residues" evidence="13">
    <location>
        <begin position="737"/>
        <end position="747"/>
    </location>
</feature>
<feature type="domain" description="Phosphoribosyltransferase" evidence="16">
    <location>
        <begin position="256"/>
        <end position="441"/>
    </location>
</feature>
<dbReference type="Pfam" id="PF08159">
    <property type="entry name" value="NUC153"/>
    <property type="match status" value="1"/>
</dbReference>
<name>A0A397H474_ASPTH</name>
<dbReference type="GO" id="GO:0004849">
    <property type="term" value="F:uridine kinase activity"/>
    <property type="evidence" value="ECO:0007669"/>
    <property type="project" value="UniProtKB-EC"/>
</dbReference>
<dbReference type="InterPro" id="IPR029057">
    <property type="entry name" value="PRTase-like"/>
</dbReference>
<dbReference type="Gene3D" id="3.40.50.300">
    <property type="entry name" value="P-loop containing nucleotide triphosphate hydrolases"/>
    <property type="match status" value="1"/>
</dbReference>
<reference evidence="18" key="1">
    <citation type="submission" date="2018-08" db="EMBL/GenBank/DDBJ databases">
        <title>Draft genome sequence of azole-resistant Aspergillus thermomutatus (Neosartorya pseudofischeri) strain HMR AF 39, isolated from a human nasal aspirate.</title>
        <authorList>
            <person name="Parent-Michaud M."/>
            <person name="Dufresne P.J."/>
            <person name="Fournier E."/>
            <person name="Martineau C."/>
            <person name="Moreira S."/>
            <person name="Perkins V."/>
            <person name="De Repentigny L."/>
            <person name="Dufresne S.F."/>
        </authorList>
    </citation>
    <scope>NUCLEOTIDE SEQUENCE [LARGE SCALE GENOMIC DNA]</scope>
    <source>
        <strain evidence="18">HMR AF 39</strain>
    </source>
</reference>
<evidence type="ECO:0000256" key="6">
    <source>
        <dbReference type="ARBA" id="ARBA00022679"/>
    </source>
</evidence>
<accession>A0A397H474</accession>
<dbReference type="PANTHER" id="PTHR12202">
    <property type="entry name" value="ESF1 HOMOLOG"/>
    <property type="match status" value="1"/>
</dbReference>
<dbReference type="RefSeq" id="XP_026614718.1">
    <property type="nucleotide sequence ID" value="XM_026757442.1"/>
</dbReference>
<dbReference type="VEuPathDB" id="FungiDB:CDV56_103823"/>
<keyword evidence="9 12" id="KW-0067">ATP-binding</keyword>
<feature type="region of interest" description="Disordered" evidence="13">
    <location>
        <begin position="698"/>
        <end position="750"/>
    </location>
</feature>
<evidence type="ECO:0000256" key="8">
    <source>
        <dbReference type="ARBA" id="ARBA00022777"/>
    </source>
</evidence>
<dbReference type="Pfam" id="PF25121">
    <property type="entry name" value="RRM_ESF1"/>
    <property type="match status" value="1"/>
</dbReference>
<dbReference type="GO" id="GO:0044211">
    <property type="term" value="P:CTP salvage"/>
    <property type="evidence" value="ECO:0007669"/>
    <property type="project" value="UniProtKB-UniPathway"/>
</dbReference>
<dbReference type="GO" id="GO:0043771">
    <property type="term" value="F:cytidine kinase activity"/>
    <property type="evidence" value="ECO:0007669"/>
    <property type="project" value="RHEA"/>
</dbReference>
<evidence type="ECO:0000259" key="14">
    <source>
        <dbReference type="Pfam" id="PF00485"/>
    </source>
</evidence>
<feature type="region of interest" description="Disordered" evidence="13">
    <location>
        <begin position="876"/>
        <end position="1058"/>
    </location>
</feature>
<feature type="compositionally biased region" description="Basic residues" evidence="13">
    <location>
        <begin position="975"/>
        <end position="984"/>
    </location>
</feature>
<feature type="compositionally biased region" description="Basic and acidic residues" evidence="13">
    <location>
        <begin position="963"/>
        <end position="974"/>
    </location>
</feature>
<feature type="region of interest" description="Disordered" evidence="13">
    <location>
        <begin position="565"/>
        <end position="648"/>
    </location>
</feature>
<evidence type="ECO:0000256" key="13">
    <source>
        <dbReference type="SAM" id="MobiDB-lite"/>
    </source>
</evidence>
<evidence type="ECO:0000259" key="16">
    <source>
        <dbReference type="Pfam" id="PF14681"/>
    </source>
</evidence>
<evidence type="ECO:0000256" key="9">
    <source>
        <dbReference type="ARBA" id="ARBA00022840"/>
    </source>
</evidence>
<proteinExistence type="inferred from homology"/>
<organism evidence="18 19">
    <name type="scientific">Aspergillus thermomutatus</name>
    <name type="common">Neosartorya pseudofischeri</name>
    <dbReference type="NCBI Taxonomy" id="41047"/>
    <lineage>
        <taxon>Eukaryota</taxon>
        <taxon>Fungi</taxon>
        <taxon>Dikarya</taxon>
        <taxon>Ascomycota</taxon>
        <taxon>Pezizomycotina</taxon>
        <taxon>Eurotiomycetes</taxon>
        <taxon>Eurotiomycetidae</taxon>
        <taxon>Eurotiales</taxon>
        <taxon>Aspergillaceae</taxon>
        <taxon>Aspergillus</taxon>
        <taxon>Aspergillus subgen. Fumigati</taxon>
    </lineage>
</organism>
<feature type="compositionally biased region" description="Acidic residues" evidence="13">
    <location>
        <begin position="567"/>
        <end position="588"/>
    </location>
</feature>
<evidence type="ECO:0000256" key="2">
    <source>
        <dbReference type="ARBA" id="ARBA00004690"/>
    </source>
</evidence>
<dbReference type="EC" id="2.7.1.48" evidence="12"/>
<dbReference type="FunFam" id="3.40.50.2020:FF:000010">
    <property type="entry name" value="Uridine-cytidine kinase"/>
    <property type="match status" value="1"/>
</dbReference>
<feature type="compositionally biased region" description="Acidic residues" evidence="13">
    <location>
        <begin position="880"/>
        <end position="891"/>
    </location>
</feature>
<dbReference type="GO" id="GO:0006364">
    <property type="term" value="P:rRNA processing"/>
    <property type="evidence" value="ECO:0007669"/>
    <property type="project" value="InterPro"/>
</dbReference>
<feature type="compositionally biased region" description="Basic and acidic residues" evidence="13">
    <location>
        <begin position="985"/>
        <end position="1001"/>
    </location>
</feature>
<protein>
    <recommendedName>
        <fullName evidence="12">Uridine kinase</fullName>
        <ecNumber evidence="12">2.7.1.48</ecNumber>
    </recommendedName>
</protein>
<keyword evidence="8 12" id="KW-0418">Kinase</keyword>
<feature type="compositionally biased region" description="Basic residues" evidence="13">
    <location>
        <begin position="1089"/>
        <end position="1099"/>
    </location>
</feature>
<dbReference type="InterPro" id="IPR027417">
    <property type="entry name" value="P-loop_NTPase"/>
</dbReference>
<comment type="catalytic activity">
    <reaction evidence="12">
        <text>cytidine + ATP = CMP + ADP + H(+)</text>
        <dbReference type="Rhea" id="RHEA:24674"/>
        <dbReference type="ChEBI" id="CHEBI:15378"/>
        <dbReference type="ChEBI" id="CHEBI:17562"/>
        <dbReference type="ChEBI" id="CHEBI:30616"/>
        <dbReference type="ChEBI" id="CHEBI:60377"/>
        <dbReference type="ChEBI" id="CHEBI:456216"/>
        <dbReference type="EC" id="2.7.1.48"/>
    </reaction>
</comment>
<sequence length="1204" mass="136904">MESISPVYSSATEKRYSPPWADLSIIGIAGSSGSGKTSVAMEIVKSLNLPWVVILVMDSFYKSLTPEQHAKAHANEFDFDCPDAIDFDALVQTLRDLKQGKKANIPVYSFAQHQRQPQTTTLYSPHVLILEGILALHDPRIMEMLDVKIFVEADMDVCLGRRILRDVRERGRDIDGIIKQWFQFVKPSYKKYVEPQRSVSDIIIPRGIENKTAIDMVVKHIQRKLQEKSEKHSADLQKLGMIASEEQLSPNVLVMPQTPQFVSMNTILQDPGTEQVDFVFYFDRLACLLIEKALDCTRYNPAKVETPEGAGYHGLHPEGIVSAVAILRGGSCLETALKRTIPDCITGRVLIQTNERNEEPELHYLKLPSGIEEHATVMLLDPQMASGGAALMAVRVLVDHGVAEDRIVFVTCAAGKIGLKRLTTVYPEVRSHIRAVASSLESILSNHFPWYFHDARLKEIEKERQGRQAGRLYYQYDQPLFALDRQAVVMLTLDCLLLADPRFAGIQTDPRYRLPSKRQTHVKLDKRFAHMLRDKEFSRNAAVDRYGRKLARDDTKKQLERFYQLEGGEDEDEEDEEDEMVADDDDEVLKELKRVDKSYDPARDGGFSSSSSEEESSSDEESEEEEEAEEDQSFEELEYPDKQQVDVPTGEVTNRIAVVNLDWDNIRAEDLMAVFSSFVPTGGRVLKVSVYPSEFGRERMEREETEGPPREIFASSKRQEGEDEEDEEDLDSEEEEEKIKQSMLKEDQGEEFNSTQLRKYQLERLRYFYAILTFSSKDVAKHVYDSVDGAEYLSSANFFDLRFVPDDTDFSDDKPRDECERIPDGYQPTEFVTDALQHSKVKLTWDAEDKSRKEAQARAFRGSRKDIDENDLKAYLASDNSDDEGEEEAVEVVDTTKGDGASTKVSKKEEERQRTRALLGLGTEPIKSSKSSGPVGEMEVTFTSGLAGEPKRDTIFENEPEKDETTIEKYVRKERERKKRRKEKLKAAKRGDTEGDEKGQASDDDAASTGEGQALQEDLGFNDPFFDDPDGKATAAARRKEEKRKKRAEREAEEAANAAKRAELELLMLDDNKSGIKHFDMNEIEKTQKQARKKNKKKAKEQAHTVIDDFQMDVSDPRFARLFESHEYAIDPTNPKFKATSGMKALLDEGRKRRRDRDDRGDEEADISSRDRKMKKQKQSAAGNAGSDDLKKLVDKVKRKTQQT</sequence>
<feature type="domain" description="Phosphoribulokinase/uridine kinase" evidence="14">
    <location>
        <begin position="25"/>
        <end position="213"/>
    </location>
</feature>
<dbReference type="GO" id="GO:0003723">
    <property type="term" value="F:RNA binding"/>
    <property type="evidence" value="ECO:0007669"/>
    <property type="project" value="TreeGrafter"/>
</dbReference>
<dbReference type="NCBIfam" id="TIGR00235">
    <property type="entry name" value="udk"/>
    <property type="match status" value="1"/>
</dbReference>
<dbReference type="InterPro" id="IPR012580">
    <property type="entry name" value="NUC153"/>
</dbReference>
<dbReference type="GO" id="GO:0005730">
    <property type="term" value="C:nucleolus"/>
    <property type="evidence" value="ECO:0007669"/>
    <property type="project" value="UniProtKB-SubCell"/>
</dbReference>
<evidence type="ECO:0000259" key="17">
    <source>
        <dbReference type="Pfam" id="PF25121"/>
    </source>
</evidence>
<comment type="subcellular location">
    <subcellularLocation>
        <location evidence="1">Nucleus</location>
        <location evidence="1">Nucleolus</location>
    </subcellularLocation>
</comment>
<evidence type="ECO:0000256" key="5">
    <source>
        <dbReference type="ARBA" id="ARBA00009087"/>
    </source>
</evidence>
<feature type="region of interest" description="Disordered" evidence="13">
    <location>
        <begin position="1080"/>
        <end position="1105"/>
    </location>
</feature>
<feature type="compositionally biased region" description="Basic and acidic residues" evidence="13">
    <location>
        <begin position="1146"/>
        <end position="1160"/>
    </location>
</feature>
<comment type="catalytic activity">
    <reaction evidence="12">
        <text>uridine + ATP = UMP + ADP + H(+)</text>
        <dbReference type="Rhea" id="RHEA:16825"/>
        <dbReference type="ChEBI" id="CHEBI:15378"/>
        <dbReference type="ChEBI" id="CHEBI:16704"/>
        <dbReference type="ChEBI" id="CHEBI:30616"/>
        <dbReference type="ChEBI" id="CHEBI:57865"/>
        <dbReference type="ChEBI" id="CHEBI:456216"/>
        <dbReference type="EC" id="2.7.1.48"/>
    </reaction>
</comment>